<protein>
    <submittedName>
        <fullName evidence="1">Uncharacterized protein</fullName>
    </submittedName>
</protein>
<feature type="non-terminal residue" evidence="1">
    <location>
        <position position="1"/>
    </location>
</feature>
<evidence type="ECO:0000313" key="1">
    <source>
        <dbReference type="EMBL" id="GAG50646.1"/>
    </source>
</evidence>
<dbReference type="AlphaFoldDB" id="X0ZQY2"/>
<gene>
    <name evidence="1" type="ORF">S01H1_77385</name>
</gene>
<comment type="caution">
    <text evidence="1">The sequence shown here is derived from an EMBL/GenBank/DDBJ whole genome shotgun (WGS) entry which is preliminary data.</text>
</comment>
<organism evidence="1">
    <name type="scientific">marine sediment metagenome</name>
    <dbReference type="NCBI Taxonomy" id="412755"/>
    <lineage>
        <taxon>unclassified sequences</taxon>
        <taxon>metagenomes</taxon>
        <taxon>ecological metagenomes</taxon>
    </lineage>
</organism>
<name>X0ZQY2_9ZZZZ</name>
<accession>X0ZQY2</accession>
<reference evidence="1" key="1">
    <citation type="journal article" date="2014" name="Front. Microbiol.">
        <title>High frequency of phylogenetically diverse reductive dehalogenase-homologous genes in deep subseafloor sedimentary metagenomes.</title>
        <authorList>
            <person name="Kawai M."/>
            <person name="Futagami T."/>
            <person name="Toyoda A."/>
            <person name="Takaki Y."/>
            <person name="Nishi S."/>
            <person name="Hori S."/>
            <person name="Arai W."/>
            <person name="Tsubouchi T."/>
            <person name="Morono Y."/>
            <person name="Uchiyama I."/>
            <person name="Ito T."/>
            <person name="Fujiyama A."/>
            <person name="Inagaki F."/>
            <person name="Takami H."/>
        </authorList>
    </citation>
    <scope>NUCLEOTIDE SEQUENCE</scope>
    <source>
        <strain evidence="1">Expedition CK06-06</strain>
    </source>
</reference>
<proteinExistence type="predicted"/>
<dbReference type="EMBL" id="BARS01052001">
    <property type="protein sequence ID" value="GAG50646.1"/>
    <property type="molecule type" value="Genomic_DNA"/>
</dbReference>
<sequence length="71" mass="8499">ANPLSSQRVIKGCKKCFRLFSQDNEKYKDLIQFSRRNRNCFQTRRECFRDDDCKECPIYIKESSPNVDNTN</sequence>